<evidence type="ECO:0000313" key="2">
    <source>
        <dbReference type="EMBL" id="KAF0724729.1"/>
    </source>
</evidence>
<protein>
    <submittedName>
        <fullName evidence="2">Uncharacterized protein</fullName>
    </submittedName>
</protein>
<gene>
    <name evidence="2" type="ORF">Ae201684_016660</name>
</gene>
<organism evidence="2 3">
    <name type="scientific">Aphanomyces euteiches</name>
    <dbReference type="NCBI Taxonomy" id="100861"/>
    <lineage>
        <taxon>Eukaryota</taxon>
        <taxon>Sar</taxon>
        <taxon>Stramenopiles</taxon>
        <taxon>Oomycota</taxon>
        <taxon>Saprolegniomycetes</taxon>
        <taxon>Saprolegniales</taxon>
        <taxon>Verrucalvaceae</taxon>
        <taxon>Aphanomyces</taxon>
    </lineage>
</organism>
<dbReference type="Proteomes" id="UP000481153">
    <property type="component" value="Unassembled WGS sequence"/>
</dbReference>
<comment type="caution">
    <text evidence="2">The sequence shown here is derived from an EMBL/GenBank/DDBJ whole genome shotgun (WGS) entry which is preliminary data.</text>
</comment>
<name>A0A6G0WC13_9STRA</name>
<dbReference type="AlphaFoldDB" id="A0A6G0WC13"/>
<dbReference type="EMBL" id="VJMJ01000265">
    <property type="protein sequence ID" value="KAF0724729.1"/>
    <property type="molecule type" value="Genomic_DNA"/>
</dbReference>
<reference evidence="2 3" key="1">
    <citation type="submission" date="2019-07" db="EMBL/GenBank/DDBJ databases">
        <title>Genomics analysis of Aphanomyces spp. identifies a new class of oomycete effector associated with host adaptation.</title>
        <authorList>
            <person name="Gaulin E."/>
        </authorList>
    </citation>
    <scope>NUCLEOTIDE SEQUENCE [LARGE SCALE GENOMIC DNA]</scope>
    <source>
        <strain evidence="2 3">ATCC 201684</strain>
    </source>
</reference>
<accession>A0A6G0WC13</accession>
<sequence length="93" mass="10373">MSMSRGSAKNGLACRGRLREARVSMRSWLVLRTVLSAGRAAPRTTMTLLSTAGSWHDYFGRTRTVDSRTRISGDRNESKKESKSKSKNKTHGE</sequence>
<evidence type="ECO:0000313" key="3">
    <source>
        <dbReference type="Proteomes" id="UP000481153"/>
    </source>
</evidence>
<evidence type="ECO:0000256" key="1">
    <source>
        <dbReference type="SAM" id="MobiDB-lite"/>
    </source>
</evidence>
<keyword evidence="3" id="KW-1185">Reference proteome</keyword>
<feature type="region of interest" description="Disordered" evidence="1">
    <location>
        <begin position="66"/>
        <end position="93"/>
    </location>
</feature>
<proteinExistence type="predicted"/>